<dbReference type="InterPro" id="IPR000150">
    <property type="entry name" value="Cof"/>
</dbReference>
<dbReference type="Gene3D" id="3.30.1240.10">
    <property type="match status" value="1"/>
</dbReference>
<organism evidence="1 2">
    <name type="scientific">Pontibacillus chungwhensis BH030062</name>
    <dbReference type="NCBI Taxonomy" id="1385513"/>
    <lineage>
        <taxon>Bacteria</taxon>
        <taxon>Bacillati</taxon>
        <taxon>Bacillota</taxon>
        <taxon>Bacilli</taxon>
        <taxon>Bacillales</taxon>
        <taxon>Bacillaceae</taxon>
        <taxon>Pontibacillus</taxon>
    </lineage>
</organism>
<dbReference type="eggNOG" id="COG0561">
    <property type="taxonomic scope" value="Bacteria"/>
</dbReference>
<dbReference type="NCBIfam" id="TIGR01484">
    <property type="entry name" value="HAD-SF-IIB"/>
    <property type="match status" value="1"/>
</dbReference>
<dbReference type="Pfam" id="PF08282">
    <property type="entry name" value="Hydrolase_3"/>
    <property type="match status" value="1"/>
</dbReference>
<keyword evidence="1" id="KW-0378">Hydrolase</keyword>
<dbReference type="GO" id="GO:0016791">
    <property type="term" value="F:phosphatase activity"/>
    <property type="evidence" value="ECO:0007669"/>
    <property type="project" value="UniProtKB-ARBA"/>
</dbReference>
<dbReference type="InterPro" id="IPR036412">
    <property type="entry name" value="HAD-like_sf"/>
</dbReference>
<name>A0A0A2USX2_9BACI</name>
<dbReference type="InterPro" id="IPR023214">
    <property type="entry name" value="HAD_sf"/>
</dbReference>
<dbReference type="SFLD" id="SFLDS00003">
    <property type="entry name" value="Haloacid_Dehalogenase"/>
    <property type="match status" value="1"/>
</dbReference>
<comment type="caution">
    <text evidence="1">The sequence shown here is derived from an EMBL/GenBank/DDBJ whole genome shotgun (WGS) entry which is preliminary data.</text>
</comment>
<dbReference type="Gene3D" id="3.40.50.1000">
    <property type="entry name" value="HAD superfamily/HAD-like"/>
    <property type="match status" value="1"/>
</dbReference>
<dbReference type="NCBIfam" id="TIGR00099">
    <property type="entry name" value="Cof-subfamily"/>
    <property type="match status" value="1"/>
</dbReference>
<dbReference type="STRING" id="1385513.N780_16855"/>
<dbReference type="GO" id="GO:0005829">
    <property type="term" value="C:cytosol"/>
    <property type="evidence" value="ECO:0007669"/>
    <property type="project" value="TreeGrafter"/>
</dbReference>
<evidence type="ECO:0000313" key="1">
    <source>
        <dbReference type="EMBL" id="KGP89828.1"/>
    </source>
</evidence>
<dbReference type="GO" id="GO:0000287">
    <property type="term" value="F:magnesium ion binding"/>
    <property type="evidence" value="ECO:0007669"/>
    <property type="project" value="TreeGrafter"/>
</dbReference>
<proteinExistence type="predicted"/>
<dbReference type="RefSeq" id="WP_036787419.1">
    <property type="nucleotide sequence ID" value="NZ_AVBG01000021.1"/>
</dbReference>
<dbReference type="PANTHER" id="PTHR10000:SF8">
    <property type="entry name" value="HAD SUPERFAMILY HYDROLASE-LIKE, TYPE 3"/>
    <property type="match status" value="1"/>
</dbReference>
<dbReference type="EMBL" id="AVBG01000021">
    <property type="protein sequence ID" value="KGP89828.1"/>
    <property type="molecule type" value="Genomic_DNA"/>
</dbReference>
<dbReference type="PANTHER" id="PTHR10000">
    <property type="entry name" value="PHOSPHOSERINE PHOSPHATASE"/>
    <property type="match status" value="1"/>
</dbReference>
<sequence length="265" mass="29738">MIKMLVLDLDGTILNFEREVSPRDIEAIKRIMDDGVQLTIATGRLDHEIEAVLEMMDLNGKANRISQNGAFGYDKDGLHIHSHTFDPTHVKEIFQAAVHDELITTVSTEKDVYVKEESEGLEAMKKRMFRPVIIEPNLADELGTNVEPSKISLHGANITLKRMQQRIEEQFGDLLDTFISDPACLDLMPKNISKGEGIKHLLESFDIQPEEIACVGDSFNDLSMFNLTEHSFAMSQAEQAVKDQASHVVPSVAKAIESMYDQRLV</sequence>
<reference evidence="1 2" key="1">
    <citation type="submission" date="2013-08" db="EMBL/GenBank/DDBJ databases">
        <title>Genome of Pontibacillus chungwhensis.</title>
        <authorList>
            <person name="Wang Q."/>
            <person name="Wang G."/>
        </authorList>
    </citation>
    <scope>NUCLEOTIDE SEQUENCE [LARGE SCALE GENOMIC DNA]</scope>
    <source>
        <strain evidence="1 2">BH030062</strain>
    </source>
</reference>
<dbReference type="AlphaFoldDB" id="A0A0A2USX2"/>
<gene>
    <name evidence="1" type="ORF">N780_16855</name>
</gene>
<dbReference type="Proteomes" id="UP000030153">
    <property type="component" value="Unassembled WGS sequence"/>
</dbReference>
<keyword evidence="2" id="KW-1185">Reference proteome</keyword>
<dbReference type="OrthoDB" id="9806027at2"/>
<protein>
    <submittedName>
        <fullName evidence="1">Hydrolase</fullName>
    </submittedName>
</protein>
<accession>A0A0A2USX2</accession>
<evidence type="ECO:0000313" key="2">
    <source>
        <dbReference type="Proteomes" id="UP000030153"/>
    </source>
</evidence>
<dbReference type="SUPFAM" id="SSF56784">
    <property type="entry name" value="HAD-like"/>
    <property type="match status" value="1"/>
</dbReference>
<dbReference type="SFLD" id="SFLDG01140">
    <property type="entry name" value="C2.B:_Phosphomannomutase_and_P"/>
    <property type="match status" value="1"/>
</dbReference>
<dbReference type="InterPro" id="IPR006379">
    <property type="entry name" value="HAD-SF_hydro_IIB"/>
</dbReference>